<dbReference type="EMBL" id="KZ302601">
    <property type="protein sequence ID" value="PFH45041.1"/>
    <property type="molecule type" value="Genomic_DNA"/>
</dbReference>
<gene>
    <name evidence="1" type="ORF">AMATHDRAFT_105883</name>
</gene>
<evidence type="ECO:0000313" key="1">
    <source>
        <dbReference type="EMBL" id="PFH45041.1"/>
    </source>
</evidence>
<feature type="non-terminal residue" evidence="1">
    <location>
        <position position="119"/>
    </location>
</feature>
<dbReference type="CDD" id="cd00303">
    <property type="entry name" value="retropepsin_like"/>
    <property type="match status" value="1"/>
</dbReference>
<protein>
    <submittedName>
        <fullName evidence="1">Uncharacterized protein</fullName>
    </submittedName>
</protein>
<sequence length="119" mass="13654">WVTRHIWNEERKEAIRTLQQYAHNRCTSEVTGELIDKLNSMSENDALISIYELKNKPTIHGTHQMDIKVVVSTTDTFQTFEVKALLDSGCTGSCINQEFVNKHRLNTIPLPRPIPVYNA</sequence>
<accession>A0A2A9N9Y0</accession>
<organism evidence="1 2">
    <name type="scientific">Amanita thiersii Skay4041</name>
    <dbReference type="NCBI Taxonomy" id="703135"/>
    <lineage>
        <taxon>Eukaryota</taxon>
        <taxon>Fungi</taxon>
        <taxon>Dikarya</taxon>
        <taxon>Basidiomycota</taxon>
        <taxon>Agaricomycotina</taxon>
        <taxon>Agaricomycetes</taxon>
        <taxon>Agaricomycetidae</taxon>
        <taxon>Agaricales</taxon>
        <taxon>Pluteineae</taxon>
        <taxon>Amanitaceae</taxon>
        <taxon>Amanita</taxon>
    </lineage>
</organism>
<dbReference type="InterPro" id="IPR021109">
    <property type="entry name" value="Peptidase_aspartic_dom_sf"/>
</dbReference>
<dbReference type="AlphaFoldDB" id="A0A2A9N9Y0"/>
<dbReference type="Proteomes" id="UP000242287">
    <property type="component" value="Unassembled WGS sequence"/>
</dbReference>
<name>A0A2A9N9Y0_9AGAR</name>
<evidence type="ECO:0000313" key="2">
    <source>
        <dbReference type="Proteomes" id="UP000242287"/>
    </source>
</evidence>
<keyword evidence="2" id="KW-1185">Reference proteome</keyword>
<reference evidence="1 2" key="1">
    <citation type="submission" date="2014-02" db="EMBL/GenBank/DDBJ databases">
        <title>Transposable element dynamics among asymbiotic and ectomycorrhizal Amanita fungi.</title>
        <authorList>
            <consortium name="DOE Joint Genome Institute"/>
            <person name="Hess J."/>
            <person name="Skrede I."/>
            <person name="Wolfe B."/>
            <person name="LaButti K."/>
            <person name="Ohm R.A."/>
            <person name="Grigoriev I.V."/>
            <person name="Pringle A."/>
        </authorList>
    </citation>
    <scope>NUCLEOTIDE SEQUENCE [LARGE SCALE GENOMIC DNA]</scope>
    <source>
        <strain evidence="1 2">SKay4041</strain>
    </source>
</reference>
<feature type="non-terminal residue" evidence="1">
    <location>
        <position position="1"/>
    </location>
</feature>
<dbReference type="OrthoDB" id="3267566at2759"/>
<proteinExistence type="predicted"/>
<dbReference type="Gene3D" id="2.40.70.10">
    <property type="entry name" value="Acid Proteases"/>
    <property type="match status" value="1"/>
</dbReference>